<evidence type="ECO:0000313" key="5">
    <source>
        <dbReference type="EMBL" id="GLH99886.1"/>
    </source>
</evidence>
<keyword evidence="5" id="KW-0645">Protease</keyword>
<gene>
    <name evidence="5" type="ORF">Pa4123_51620</name>
</gene>
<evidence type="ECO:0000256" key="2">
    <source>
        <dbReference type="SAM" id="MobiDB-lite"/>
    </source>
</evidence>
<evidence type="ECO:0000259" key="4">
    <source>
        <dbReference type="PROSITE" id="PS50240"/>
    </source>
</evidence>
<evidence type="ECO:0000256" key="1">
    <source>
        <dbReference type="ARBA" id="ARBA00023157"/>
    </source>
</evidence>
<dbReference type="GO" id="GO:0006508">
    <property type="term" value="P:proteolysis"/>
    <property type="evidence" value="ECO:0007669"/>
    <property type="project" value="UniProtKB-KW"/>
</dbReference>
<dbReference type="SUPFAM" id="SSF50494">
    <property type="entry name" value="Trypsin-like serine proteases"/>
    <property type="match status" value="1"/>
</dbReference>
<reference evidence="5" key="1">
    <citation type="submission" date="2022-12" db="EMBL/GenBank/DDBJ databases">
        <title>New Phytohabitans aurantiacus sp. RD004123 nov., an actinomycete isolated from soil.</title>
        <authorList>
            <person name="Triningsih D.W."/>
            <person name="Harunari E."/>
            <person name="Igarashi Y."/>
        </authorList>
    </citation>
    <scope>NUCLEOTIDE SEQUENCE</scope>
    <source>
        <strain evidence="5">RD004123</strain>
    </source>
</reference>
<dbReference type="InterPro" id="IPR033116">
    <property type="entry name" value="TRYPSIN_SER"/>
</dbReference>
<feature type="compositionally biased region" description="Polar residues" evidence="2">
    <location>
        <begin position="294"/>
        <end position="312"/>
    </location>
</feature>
<evidence type="ECO:0000313" key="6">
    <source>
        <dbReference type="Proteomes" id="UP001144280"/>
    </source>
</evidence>
<dbReference type="InterPro" id="IPR051333">
    <property type="entry name" value="CLIP_Serine_Protease"/>
</dbReference>
<proteinExistence type="predicted"/>
<dbReference type="SMART" id="SM00020">
    <property type="entry name" value="Tryp_SPc"/>
    <property type="match status" value="1"/>
</dbReference>
<dbReference type="Pfam" id="PF00089">
    <property type="entry name" value="Trypsin"/>
    <property type="match status" value="1"/>
</dbReference>
<feature type="domain" description="Peptidase S1" evidence="4">
    <location>
        <begin position="42"/>
        <end position="281"/>
    </location>
</feature>
<dbReference type="Gene3D" id="2.40.10.10">
    <property type="entry name" value="Trypsin-like serine proteases"/>
    <property type="match status" value="1"/>
</dbReference>
<dbReference type="EMBL" id="BSDI01000029">
    <property type="protein sequence ID" value="GLH99886.1"/>
    <property type="molecule type" value="Genomic_DNA"/>
</dbReference>
<dbReference type="Proteomes" id="UP001144280">
    <property type="component" value="Unassembled WGS sequence"/>
</dbReference>
<dbReference type="InterPro" id="IPR001314">
    <property type="entry name" value="Peptidase_S1A"/>
</dbReference>
<dbReference type="RefSeq" id="WP_281899842.1">
    <property type="nucleotide sequence ID" value="NZ_BSDI01000029.1"/>
</dbReference>
<keyword evidence="3" id="KW-0732">Signal</keyword>
<dbReference type="PROSITE" id="PS50240">
    <property type="entry name" value="TRYPSIN_DOM"/>
    <property type="match status" value="1"/>
</dbReference>
<sequence>MTTRSTTRALKGVFGTVLVAAMVTVAAPAGADPGGEPVTPMIIGGDLATETYTGMGSLQRKADQWHSCAVWLSDLSPRHAITNAHCVTTYPTSTPRDASLYQVRFGSNNRLDGGKLVGIKRILPHAAWNWGAGTGADADIAVLELDQPVRLKPFHIPTRTPAPSSKRTTVRAIGWGLTSWPGWTGPAPVDLSQLTMDIVDPSSCAAADIGVGEICVIGPDSATGICFGDSGSPVLQRSRHWGTRWDALGGFSRAVDEQTCTGAAVMTDAAYYRTWIRTVIRTGVVPPAPAHATSIRSNTPNPIYQRANQQAG</sequence>
<dbReference type="PANTHER" id="PTHR24260">
    <property type="match status" value="1"/>
</dbReference>
<feature type="chain" id="PRO_5047008256" evidence="3">
    <location>
        <begin position="32"/>
        <end position="312"/>
    </location>
</feature>
<keyword evidence="1" id="KW-1015">Disulfide bond</keyword>
<organism evidence="5 6">
    <name type="scientific">Phytohabitans aurantiacus</name>
    <dbReference type="NCBI Taxonomy" id="3016789"/>
    <lineage>
        <taxon>Bacteria</taxon>
        <taxon>Bacillati</taxon>
        <taxon>Actinomycetota</taxon>
        <taxon>Actinomycetes</taxon>
        <taxon>Micromonosporales</taxon>
        <taxon>Micromonosporaceae</taxon>
    </lineage>
</organism>
<dbReference type="GO" id="GO:0008233">
    <property type="term" value="F:peptidase activity"/>
    <property type="evidence" value="ECO:0007669"/>
    <property type="project" value="UniProtKB-KW"/>
</dbReference>
<dbReference type="PRINTS" id="PR00722">
    <property type="entry name" value="CHYMOTRYPSIN"/>
</dbReference>
<name>A0ABQ5R131_9ACTN</name>
<protein>
    <submittedName>
        <fullName evidence="5">Serine protease</fullName>
    </submittedName>
</protein>
<comment type="caution">
    <text evidence="5">The sequence shown here is derived from an EMBL/GenBank/DDBJ whole genome shotgun (WGS) entry which is preliminary data.</text>
</comment>
<dbReference type="PANTHER" id="PTHR24260:SF132">
    <property type="entry name" value="PEPTIDASE S1 DOMAIN-CONTAINING PROTEIN"/>
    <property type="match status" value="1"/>
</dbReference>
<dbReference type="InterPro" id="IPR009003">
    <property type="entry name" value="Peptidase_S1_PA"/>
</dbReference>
<dbReference type="PROSITE" id="PS00135">
    <property type="entry name" value="TRYPSIN_SER"/>
    <property type="match status" value="1"/>
</dbReference>
<feature type="signal peptide" evidence="3">
    <location>
        <begin position="1"/>
        <end position="31"/>
    </location>
</feature>
<dbReference type="InterPro" id="IPR043504">
    <property type="entry name" value="Peptidase_S1_PA_chymotrypsin"/>
</dbReference>
<keyword evidence="5" id="KW-0378">Hydrolase</keyword>
<feature type="region of interest" description="Disordered" evidence="2">
    <location>
        <begin position="289"/>
        <end position="312"/>
    </location>
</feature>
<evidence type="ECO:0000256" key="3">
    <source>
        <dbReference type="SAM" id="SignalP"/>
    </source>
</evidence>
<keyword evidence="6" id="KW-1185">Reference proteome</keyword>
<accession>A0ABQ5R131</accession>
<dbReference type="InterPro" id="IPR001254">
    <property type="entry name" value="Trypsin_dom"/>
</dbReference>